<reference evidence="1" key="1">
    <citation type="submission" date="2023-06" db="EMBL/GenBank/DDBJ databases">
        <authorList>
            <person name="Delattre M."/>
        </authorList>
    </citation>
    <scope>NUCLEOTIDE SEQUENCE</scope>
    <source>
        <strain evidence="1">AF72</strain>
    </source>
</reference>
<accession>A0AA36G704</accession>
<evidence type="ECO:0000313" key="2">
    <source>
        <dbReference type="Proteomes" id="UP001177023"/>
    </source>
</evidence>
<organism evidence="1 2">
    <name type="scientific">Mesorhabditis spiculigera</name>
    <dbReference type="NCBI Taxonomy" id="96644"/>
    <lineage>
        <taxon>Eukaryota</taxon>
        <taxon>Metazoa</taxon>
        <taxon>Ecdysozoa</taxon>
        <taxon>Nematoda</taxon>
        <taxon>Chromadorea</taxon>
        <taxon>Rhabditida</taxon>
        <taxon>Rhabditina</taxon>
        <taxon>Rhabditomorpha</taxon>
        <taxon>Rhabditoidea</taxon>
        <taxon>Rhabditidae</taxon>
        <taxon>Mesorhabditinae</taxon>
        <taxon>Mesorhabditis</taxon>
    </lineage>
</organism>
<keyword evidence="2" id="KW-1185">Reference proteome</keyword>
<dbReference type="Proteomes" id="UP001177023">
    <property type="component" value="Unassembled WGS sequence"/>
</dbReference>
<protein>
    <submittedName>
        <fullName evidence="1">Uncharacterized protein</fullName>
    </submittedName>
</protein>
<feature type="non-terminal residue" evidence="1">
    <location>
        <position position="227"/>
    </location>
</feature>
<name>A0AA36G704_9BILA</name>
<sequence>MRRLAFVFADEDTAGDFFGNKSVPILEYEYERGPDKHLEALADRITGFIDLTICYIHVAGTDFFKELYKFFFYTEPNNFLVTTLDDGQEGISQNNIELLGEPGQEQMRLMMSSRSPGYGFPATKQGERFDELHPWHSLVVLQFCCQPYSPTSITTNARRQFISEDFVLLNIIDVQASAGNKIFKIIGIALDGKWNARRLTDVNSWSDLLVFPINISFICFLDIAELM</sequence>
<proteinExistence type="predicted"/>
<dbReference type="EMBL" id="CATQJA010002663">
    <property type="protein sequence ID" value="CAJ0581674.1"/>
    <property type="molecule type" value="Genomic_DNA"/>
</dbReference>
<dbReference type="AlphaFoldDB" id="A0AA36G704"/>
<gene>
    <name evidence="1" type="ORF">MSPICULIGERA_LOCUS19829</name>
</gene>
<comment type="caution">
    <text evidence="1">The sequence shown here is derived from an EMBL/GenBank/DDBJ whole genome shotgun (WGS) entry which is preliminary data.</text>
</comment>
<evidence type="ECO:0000313" key="1">
    <source>
        <dbReference type="EMBL" id="CAJ0581674.1"/>
    </source>
</evidence>